<keyword evidence="4" id="KW-1185">Reference proteome</keyword>
<dbReference type="InterPro" id="IPR003604">
    <property type="entry name" value="Matrin/U1-like-C_Znf_C2H2"/>
</dbReference>
<dbReference type="Pfam" id="PF12874">
    <property type="entry name" value="zf-met"/>
    <property type="match status" value="1"/>
</dbReference>
<feature type="compositionally biased region" description="Basic and acidic residues" evidence="1">
    <location>
        <begin position="20"/>
        <end position="37"/>
    </location>
</feature>
<comment type="caution">
    <text evidence="3">The sequence shown here is derived from an EMBL/GenBank/DDBJ whole genome shotgun (WGS) entry which is preliminary data.</text>
</comment>
<evidence type="ECO:0000313" key="4">
    <source>
        <dbReference type="Proteomes" id="UP001054857"/>
    </source>
</evidence>
<dbReference type="Proteomes" id="UP001054857">
    <property type="component" value="Unassembled WGS sequence"/>
</dbReference>
<dbReference type="AlphaFoldDB" id="A0AAD3DLH3"/>
<reference evidence="3 4" key="1">
    <citation type="journal article" date="2021" name="Sci. Rep.">
        <title>Genome sequencing of the multicellular alga Astrephomene provides insights into convergent evolution of germ-soma differentiation.</title>
        <authorList>
            <person name="Yamashita S."/>
            <person name="Yamamoto K."/>
            <person name="Matsuzaki R."/>
            <person name="Suzuki S."/>
            <person name="Yamaguchi H."/>
            <person name="Hirooka S."/>
            <person name="Minakuchi Y."/>
            <person name="Miyagishima S."/>
            <person name="Kawachi M."/>
            <person name="Toyoda A."/>
            <person name="Nozaki H."/>
        </authorList>
    </citation>
    <scope>NUCLEOTIDE SEQUENCE [LARGE SCALE GENOMIC DNA]</scope>
    <source>
        <strain evidence="3 4">NIES-4017</strain>
    </source>
</reference>
<gene>
    <name evidence="3" type="ORF">Agub_g4847</name>
</gene>
<evidence type="ECO:0000259" key="2">
    <source>
        <dbReference type="PROSITE" id="PS00028"/>
    </source>
</evidence>
<feature type="region of interest" description="Disordered" evidence="1">
    <location>
        <begin position="143"/>
        <end position="333"/>
    </location>
</feature>
<sequence>MDRKQNSLSAQAAQLQRSIQSREQRRIAEKAQRHEAAEASGEYGSYDGPPAKRPNPGSGNAAGSAVARLSEISAALASRPAETFRCDLCQAVFPSEAPYQQHLAGPVHRRAVERQREAQLAAQRRAVYQDMTESALGAAAWAAGHGNTAATTRPTPQQQHQAQQQQQQQQPPGAMAGRGGGRGGGRDAGRGGGRGRGSDATAAIGGASGRRGDVLSHEELVAAATRSDEPLTIGGWAPPTISLRPPEEPQPRAPAGHAASQPGAPLLQPLQQQQQPLGQQEQQQQQQQQGAQGADDNATTAAVAGAAAGAAGGGPSAGLLGLSYGSDDEDEDA</sequence>
<evidence type="ECO:0000313" key="3">
    <source>
        <dbReference type="EMBL" id="GFR43798.1"/>
    </source>
</evidence>
<dbReference type="GO" id="GO:0003676">
    <property type="term" value="F:nucleic acid binding"/>
    <property type="evidence" value="ECO:0007669"/>
    <property type="project" value="InterPro"/>
</dbReference>
<feature type="compositionally biased region" description="Low complexity" evidence="1">
    <location>
        <begin position="261"/>
        <end position="309"/>
    </location>
</feature>
<dbReference type="Gene3D" id="3.30.160.60">
    <property type="entry name" value="Classic Zinc Finger"/>
    <property type="match status" value="1"/>
</dbReference>
<dbReference type="EMBL" id="BMAR01000006">
    <property type="protein sequence ID" value="GFR43798.1"/>
    <property type="molecule type" value="Genomic_DNA"/>
</dbReference>
<proteinExistence type="predicted"/>
<dbReference type="SMART" id="SM00451">
    <property type="entry name" value="ZnF_U1"/>
    <property type="match status" value="1"/>
</dbReference>
<dbReference type="PROSITE" id="PS00028">
    <property type="entry name" value="ZINC_FINGER_C2H2_1"/>
    <property type="match status" value="1"/>
</dbReference>
<organism evidence="3 4">
    <name type="scientific">Astrephomene gubernaculifera</name>
    <dbReference type="NCBI Taxonomy" id="47775"/>
    <lineage>
        <taxon>Eukaryota</taxon>
        <taxon>Viridiplantae</taxon>
        <taxon>Chlorophyta</taxon>
        <taxon>core chlorophytes</taxon>
        <taxon>Chlorophyceae</taxon>
        <taxon>CS clade</taxon>
        <taxon>Chlamydomonadales</taxon>
        <taxon>Astrephomenaceae</taxon>
        <taxon>Astrephomene</taxon>
    </lineage>
</organism>
<name>A0AAD3DLH3_9CHLO</name>
<feature type="region of interest" description="Disordered" evidence="1">
    <location>
        <begin position="1"/>
        <end position="65"/>
    </location>
</feature>
<feature type="compositionally biased region" description="Basic and acidic residues" evidence="1">
    <location>
        <begin position="210"/>
        <end position="220"/>
    </location>
</feature>
<feature type="non-terminal residue" evidence="3">
    <location>
        <position position="1"/>
    </location>
</feature>
<feature type="compositionally biased region" description="Low complexity" evidence="1">
    <location>
        <begin position="143"/>
        <end position="175"/>
    </location>
</feature>
<dbReference type="InterPro" id="IPR036236">
    <property type="entry name" value="Znf_C2H2_sf"/>
</dbReference>
<dbReference type="GO" id="GO:0008270">
    <property type="term" value="F:zinc ion binding"/>
    <property type="evidence" value="ECO:0007669"/>
    <property type="project" value="InterPro"/>
</dbReference>
<dbReference type="InterPro" id="IPR013087">
    <property type="entry name" value="Znf_C2H2_type"/>
</dbReference>
<dbReference type="SUPFAM" id="SSF57667">
    <property type="entry name" value="beta-beta-alpha zinc fingers"/>
    <property type="match status" value="1"/>
</dbReference>
<feature type="compositionally biased region" description="Low complexity" evidence="1">
    <location>
        <begin position="7"/>
        <end position="19"/>
    </location>
</feature>
<accession>A0AAD3DLH3</accession>
<evidence type="ECO:0000256" key="1">
    <source>
        <dbReference type="SAM" id="MobiDB-lite"/>
    </source>
</evidence>
<feature type="domain" description="C2H2-type" evidence="2">
    <location>
        <begin position="86"/>
        <end position="108"/>
    </location>
</feature>
<protein>
    <recommendedName>
        <fullName evidence="2">C2H2-type domain-containing protein</fullName>
    </recommendedName>
</protein>